<comment type="caution">
    <text evidence="9">The sequence shown here is derived from an EMBL/GenBank/DDBJ whole genome shotgun (WGS) entry which is preliminary data.</text>
</comment>
<reference evidence="9 10" key="1">
    <citation type="submission" date="2021-05" db="EMBL/GenBank/DDBJ databases">
        <title>Genome Assembly of Synthetic Allotetraploid Brassica napus Reveals Homoeologous Exchanges between Subgenomes.</title>
        <authorList>
            <person name="Davis J.T."/>
        </authorList>
    </citation>
    <scope>NUCLEOTIDE SEQUENCE [LARGE SCALE GENOMIC DNA]</scope>
    <source>
        <strain evidence="10">cv. Da-Ae</strain>
        <tissue evidence="9">Seedling</tissue>
    </source>
</reference>
<dbReference type="InterPro" id="IPR029058">
    <property type="entry name" value="AB_hydrolase_fold"/>
</dbReference>
<feature type="compositionally biased region" description="Basic and acidic residues" evidence="7">
    <location>
        <begin position="962"/>
        <end position="978"/>
    </location>
</feature>
<dbReference type="InterPro" id="IPR042269">
    <property type="entry name" value="Ser_carbopepase_S28_SKS"/>
</dbReference>
<keyword evidence="3 8" id="KW-0732">Signal</keyword>
<dbReference type="Proteomes" id="UP000824890">
    <property type="component" value="Unassembled WGS sequence"/>
</dbReference>
<proteinExistence type="inferred from homology"/>
<keyword evidence="5" id="KW-0325">Glycoprotein</keyword>
<evidence type="ECO:0000256" key="5">
    <source>
        <dbReference type="ARBA" id="ARBA00023180"/>
    </source>
</evidence>
<feature type="signal peptide" evidence="8">
    <location>
        <begin position="1"/>
        <end position="23"/>
    </location>
</feature>
<keyword evidence="10" id="KW-1185">Reference proteome</keyword>
<evidence type="ECO:0000313" key="9">
    <source>
        <dbReference type="EMBL" id="KAH0923131.1"/>
    </source>
</evidence>
<feature type="coiled-coil region" evidence="6">
    <location>
        <begin position="610"/>
        <end position="714"/>
    </location>
</feature>
<feature type="compositionally biased region" description="Basic and acidic residues" evidence="7">
    <location>
        <begin position="1082"/>
        <end position="1103"/>
    </location>
</feature>
<gene>
    <name evidence="9" type="ORF">HID58_023149</name>
</gene>
<organism evidence="9 10">
    <name type="scientific">Brassica napus</name>
    <name type="common">Rape</name>
    <dbReference type="NCBI Taxonomy" id="3708"/>
    <lineage>
        <taxon>Eukaryota</taxon>
        <taxon>Viridiplantae</taxon>
        <taxon>Streptophyta</taxon>
        <taxon>Embryophyta</taxon>
        <taxon>Tracheophyta</taxon>
        <taxon>Spermatophyta</taxon>
        <taxon>Magnoliopsida</taxon>
        <taxon>eudicotyledons</taxon>
        <taxon>Gunneridae</taxon>
        <taxon>Pentapetalae</taxon>
        <taxon>rosids</taxon>
        <taxon>malvids</taxon>
        <taxon>Brassicales</taxon>
        <taxon>Brassicaceae</taxon>
        <taxon>Brassiceae</taxon>
        <taxon>Brassica</taxon>
    </lineage>
</organism>
<evidence type="ECO:0000256" key="4">
    <source>
        <dbReference type="ARBA" id="ARBA00022801"/>
    </source>
</evidence>
<evidence type="ECO:0000256" key="6">
    <source>
        <dbReference type="SAM" id="Coils"/>
    </source>
</evidence>
<feature type="region of interest" description="Disordered" evidence="7">
    <location>
        <begin position="1073"/>
        <end position="1111"/>
    </location>
</feature>
<comment type="similarity">
    <text evidence="1">Belongs to the peptidase S28 family.</text>
</comment>
<evidence type="ECO:0000256" key="8">
    <source>
        <dbReference type="SAM" id="SignalP"/>
    </source>
</evidence>
<feature type="compositionally biased region" description="Low complexity" evidence="7">
    <location>
        <begin position="927"/>
        <end position="936"/>
    </location>
</feature>
<feature type="chain" id="PRO_5046300384" evidence="8">
    <location>
        <begin position="24"/>
        <end position="1134"/>
    </location>
</feature>
<evidence type="ECO:0000313" key="10">
    <source>
        <dbReference type="Proteomes" id="UP000824890"/>
    </source>
</evidence>
<feature type="coiled-coil region" evidence="6">
    <location>
        <begin position="759"/>
        <end position="871"/>
    </location>
</feature>
<dbReference type="PANTHER" id="PTHR11010:SF38">
    <property type="entry name" value="LYSOSOMAL PRO-X CARBOXYPEPTIDASE"/>
    <property type="match status" value="1"/>
</dbReference>
<evidence type="ECO:0000256" key="7">
    <source>
        <dbReference type="SAM" id="MobiDB-lite"/>
    </source>
</evidence>
<dbReference type="SUPFAM" id="SSF53474">
    <property type="entry name" value="alpha/beta-Hydrolases"/>
    <property type="match status" value="1"/>
</dbReference>
<dbReference type="InterPro" id="IPR008758">
    <property type="entry name" value="Peptidase_S28"/>
</dbReference>
<dbReference type="Gene3D" id="3.40.50.1820">
    <property type="entry name" value="alpha/beta hydrolase"/>
    <property type="match status" value="1"/>
</dbReference>
<dbReference type="Gene3D" id="1.20.120.980">
    <property type="entry name" value="Serine carboxypeptidase S28, SKS domain"/>
    <property type="match status" value="1"/>
</dbReference>
<sequence length="1134" mass="130763">MGSELRLVLIISFVSVLVFSTSSSPLPRFPRQNRARIQLFGEDRNDYQYETKYFSQQLDHFSFADLPKFSQRYLINSAHWTGASELGPIFLYCGNEGDIEWFATNSGFIWEIAPKFGALLVFPEHRYYGESMPYGSREEAYKNATTLSYLTTEQALADFAVFVTDLKRNLSAEASPVVLFGGSYGGMLAAWMRLKYPHIAIGALASSAPILQFEDIVPPQTFYDIVSNDFKRESSSCFNTIKNSWDAIIAEGQKANGLQQLSKTFHFCRALNSTNDLSDWLDSAYSYLAMVDYPYPADFMMPLPGHPIKEVCRKIDGASSDASILERIYAGVSVYYNYTGKVGCFELDDDPHGLDGWNWQACTEMVMPMSSSQKNSMFTAYDFNYSSYKEDCWNTFRVNPRPRWVTTELGGHDIETTLKSFGSNIIFSNGLLDPWSGGSVLKNLSSTIVALVTKEGGHHLDLRPSTPEDPKWLVEQREAEIGLIQGWIRTYRLEKEAQFPLLKRSWESSLLEKEQELLVVEEKIASKESKVLANREVILRKRKSDVEGELESKCKLAENEIESKRRVWELREVDIKQREDLVGEKEHDLEVQSRKLAEKEKNLTERSYRLDEKEKHLNATEEDINRKTNLLENEKERLRKLDLDLQQTLVSLEDKRKRVDSATEKLEALKNETSELFILEMKLKEELDDMRGQKLELLAEADRIKVEKAKFEAEWKHIDVKREELRKEEHSEWLSKIQRERADFLLGIETQKKELEYCIENRREDLENSSREREKAFEQEKKLEEERIQFLRESVQKELENVQVELKRLDLEKLEIKLDRERREREWSELKDSVEELKVQRKKLETQRHMLRSEREEIRHEVEELKKLENLKFTLDDMSIARMQLSNLERSWEKVSALKQKVVITRDEELDLQNGVSTVSNSEDGYNSNNGSSPSSATPFSWIKQYTNMIFKNPPESSLPMHHHEGALPSKKREEKASPRGCRLQLKTLKSEGKEDVTMHLEVTLMKQAIKRRGNMIVISSPQNVPEDKHELPSNQTQAPPSVMVVLSEMVKITKVTYETEFINKVSNIECSDDPSEAGTKMVEEKKQDSDCNETGIKEKDSDDGGIPTSSEVKVSTALSLICLSPSLFPTTRT</sequence>
<feature type="region of interest" description="Disordered" evidence="7">
    <location>
        <begin position="915"/>
        <end position="938"/>
    </location>
</feature>
<dbReference type="Pfam" id="PF05577">
    <property type="entry name" value="Peptidase_S28"/>
    <property type="match status" value="1"/>
</dbReference>
<evidence type="ECO:0000256" key="1">
    <source>
        <dbReference type="ARBA" id="ARBA00011079"/>
    </source>
</evidence>
<dbReference type="EMBL" id="JAGKQM010000006">
    <property type="protein sequence ID" value="KAH0923131.1"/>
    <property type="molecule type" value="Genomic_DNA"/>
</dbReference>
<keyword evidence="4" id="KW-0378">Hydrolase</keyword>
<evidence type="ECO:0000256" key="2">
    <source>
        <dbReference type="ARBA" id="ARBA00022670"/>
    </source>
</evidence>
<keyword evidence="2" id="KW-0645">Protease</keyword>
<keyword evidence="6" id="KW-0175">Coiled coil</keyword>
<accession>A0ABQ8D185</accession>
<feature type="compositionally biased region" description="Polar residues" evidence="7">
    <location>
        <begin position="915"/>
        <end position="926"/>
    </location>
</feature>
<name>A0ABQ8D185_BRANA</name>
<dbReference type="PANTHER" id="PTHR11010">
    <property type="entry name" value="PROTEASE S28 PRO-X CARBOXYPEPTIDASE-RELATED"/>
    <property type="match status" value="1"/>
</dbReference>
<evidence type="ECO:0000256" key="3">
    <source>
        <dbReference type="ARBA" id="ARBA00022729"/>
    </source>
</evidence>
<feature type="region of interest" description="Disordered" evidence="7">
    <location>
        <begin position="954"/>
        <end position="980"/>
    </location>
</feature>
<protein>
    <submittedName>
        <fullName evidence="9">Uncharacterized protein</fullName>
    </submittedName>
</protein>